<dbReference type="EMBL" id="CP016345">
    <property type="protein sequence ID" value="ANQ11342.1"/>
    <property type="molecule type" value="Genomic_DNA"/>
</dbReference>
<dbReference type="PANTHER" id="PTHR30441:SF8">
    <property type="entry name" value="DUF748 DOMAIN-CONTAINING PROTEIN"/>
    <property type="match status" value="1"/>
</dbReference>
<dbReference type="GO" id="GO:0090313">
    <property type="term" value="P:regulation of protein targeting to membrane"/>
    <property type="evidence" value="ECO:0007669"/>
    <property type="project" value="TreeGrafter"/>
</dbReference>
<feature type="domain" description="AsmA" evidence="2">
    <location>
        <begin position="5"/>
        <end position="540"/>
    </location>
</feature>
<dbReference type="InterPro" id="IPR052894">
    <property type="entry name" value="AsmA-related"/>
</dbReference>
<feature type="region of interest" description="Disordered" evidence="1">
    <location>
        <begin position="627"/>
        <end position="650"/>
    </location>
</feature>
<dbReference type="RefSeq" id="WP_061778634.1">
    <property type="nucleotide sequence ID" value="NZ_BCUC01000004.1"/>
</dbReference>
<keyword evidence="4" id="KW-1185">Reference proteome</keyword>
<name>A0AAN0Y0A6_VIBNA</name>
<organism evidence="3 4">
    <name type="scientific">Vibrio natriegens NBRC 15636 = ATCC 14048 = DSM 759</name>
    <dbReference type="NCBI Taxonomy" id="1219067"/>
    <lineage>
        <taxon>Bacteria</taxon>
        <taxon>Pseudomonadati</taxon>
        <taxon>Pseudomonadota</taxon>
        <taxon>Gammaproteobacteria</taxon>
        <taxon>Vibrionales</taxon>
        <taxon>Vibrionaceae</taxon>
        <taxon>Vibrio</taxon>
    </lineage>
</organism>
<dbReference type="KEGG" id="vna:PN96_12725"/>
<dbReference type="InterPro" id="IPR007844">
    <property type="entry name" value="AsmA"/>
</dbReference>
<evidence type="ECO:0000259" key="2">
    <source>
        <dbReference type="Pfam" id="PF05170"/>
    </source>
</evidence>
<sequence length="686" mass="76933">MKTALRILILLLVLLIAIPATVIALLTTSYANQTWAFISEHLNLPIQAEKVHYDFPYHLTVQGIRTNSEDISSIEQVDVWLNPDVRRDGKWIVDSLLINGVSLKQGLPDFANLESVQFHQVAVKNLDYANKQLVINGLNVQIQSPDWQNNSYVLPYGEIQLSAAQIYWNGEAFDNVLLDMDYRPENSTLYGTSFKWRDSLISGQGEQYPQGWSLVNVTVDKLKMNNAQLQSLLAKPWNAIPFKINHINSLDLLNADIEWGDWHWQNLELSLEDASLPLSLWQTQAQISLQADSVSFQEQTAIEPRLSAVMTPSQIELKELYLDWQQGRVQISGQFQPTQWQIDNASIYGLKWAMKPDESSDWWQAATKALNEVTINQLDIEHSQIIQISRQPYWQVSGLNLEGRQLDLKRLGTHWSVWNGNLDVSVVNASYDQVIASHAALSTQSDNGLWQLTRLFAPLEQGYIEGYGQIDVSTTSQPWTLNINADGIPLRLFHSYLPKVLTVEGLSDLNLDLQGLAGDHNMLAYSLTGDIEANFRDTMLLSQADQSLKSITFSPVRLQARRGEVSIQPITISGSDIKGKISGAFDLANNPLSGLEYQLEEQCGVISGDIFSHEPTKNDCIKPAEIEGQESTKETQQPELTAGEAQPTAPIAEINMELQEEELVEEIVEEDELTINAVADEALTAE</sequence>
<dbReference type="PANTHER" id="PTHR30441">
    <property type="entry name" value="DUF748 DOMAIN-CONTAINING PROTEIN"/>
    <property type="match status" value="1"/>
</dbReference>
<reference evidence="3 4" key="1">
    <citation type="submission" date="2016-07" db="EMBL/GenBank/DDBJ databases">
        <title>Developing Vibrio natriegens as a novel, fast-growing host for biotechnology.</title>
        <authorList>
            <person name="Weinstock M.T."/>
            <person name="Hesek E.D."/>
            <person name="Wilson C.M."/>
            <person name="Gibson D.G."/>
        </authorList>
    </citation>
    <scope>NUCLEOTIDE SEQUENCE [LARGE SCALE GENOMIC DNA]</scope>
    <source>
        <strain evidence="3 4">ATCC 14048</strain>
    </source>
</reference>
<evidence type="ECO:0000313" key="4">
    <source>
        <dbReference type="Proteomes" id="UP000092741"/>
    </source>
</evidence>
<dbReference type="GeneID" id="70913680"/>
<evidence type="ECO:0000256" key="1">
    <source>
        <dbReference type="SAM" id="MobiDB-lite"/>
    </source>
</evidence>
<protein>
    <submittedName>
        <fullName evidence="3">AsmA family protein</fullName>
    </submittedName>
</protein>
<dbReference type="Proteomes" id="UP000092741">
    <property type="component" value="Chromosome 1"/>
</dbReference>
<proteinExistence type="predicted"/>
<dbReference type="Pfam" id="PF05170">
    <property type="entry name" value="AsmA"/>
    <property type="match status" value="1"/>
</dbReference>
<evidence type="ECO:0000313" key="3">
    <source>
        <dbReference type="EMBL" id="ANQ11342.1"/>
    </source>
</evidence>
<dbReference type="AlphaFoldDB" id="A0AAN0Y0A6"/>
<accession>A0AAN0Y0A6</accession>
<gene>
    <name evidence="3" type="ORF">BA890_00605</name>
</gene>
<dbReference type="GO" id="GO:0005886">
    <property type="term" value="C:plasma membrane"/>
    <property type="evidence" value="ECO:0007669"/>
    <property type="project" value="TreeGrafter"/>
</dbReference>